<evidence type="ECO:0000313" key="2">
    <source>
        <dbReference type="EMBL" id="GAA0562804.1"/>
    </source>
</evidence>
<evidence type="ECO:0000256" key="1">
    <source>
        <dbReference type="SAM" id="Phobius"/>
    </source>
</evidence>
<organism evidence="2 3">
    <name type="scientific">Rhizomicrobium electricum</name>
    <dbReference type="NCBI Taxonomy" id="480070"/>
    <lineage>
        <taxon>Bacteria</taxon>
        <taxon>Pseudomonadati</taxon>
        <taxon>Pseudomonadota</taxon>
        <taxon>Alphaproteobacteria</taxon>
        <taxon>Micropepsales</taxon>
        <taxon>Micropepsaceae</taxon>
        <taxon>Rhizomicrobium</taxon>
    </lineage>
</organism>
<feature type="transmembrane region" description="Helical" evidence="1">
    <location>
        <begin position="65"/>
        <end position="84"/>
    </location>
</feature>
<name>A0ABP3PCV6_9PROT</name>
<protein>
    <recommendedName>
        <fullName evidence="4">Oligosaccharide repeat unit polymerase</fullName>
    </recommendedName>
</protein>
<dbReference type="EMBL" id="BAAADD010000002">
    <property type="protein sequence ID" value="GAA0562804.1"/>
    <property type="molecule type" value="Genomic_DNA"/>
</dbReference>
<feature type="transmembrane region" description="Helical" evidence="1">
    <location>
        <begin position="350"/>
        <end position="370"/>
    </location>
</feature>
<gene>
    <name evidence="2" type="ORF">GCM10008942_09060</name>
</gene>
<accession>A0ABP3PCV6</accession>
<dbReference type="Proteomes" id="UP001499951">
    <property type="component" value="Unassembled WGS sequence"/>
</dbReference>
<dbReference type="RefSeq" id="WP_166932441.1">
    <property type="nucleotide sequence ID" value="NZ_BAAADD010000002.1"/>
</dbReference>
<feature type="transmembrane region" description="Helical" evidence="1">
    <location>
        <begin position="152"/>
        <end position="179"/>
    </location>
</feature>
<keyword evidence="1" id="KW-1133">Transmembrane helix</keyword>
<feature type="transmembrane region" description="Helical" evidence="1">
    <location>
        <begin position="185"/>
        <end position="203"/>
    </location>
</feature>
<evidence type="ECO:0000313" key="3">
    <source>
        <dbReference type="Proteomes" id="UP001499951"/>
    </source>
</evidence>
<proteinExistence type="predicted"/>
<feature type="transmembrane region" description="Helical" evidence="1">
    <location>
        <begin position="20"/>
        <end position="44"/>
    </location>
</feature>
<feature type="transmembrane region" description="Helical" evidence="1">
    <location>
        <begin position="121"/>
        <end position="140"/>
    </location>
</feature>
<evidence type="ECO:0008006" key="4">
    <source>
        <dbReference type="Google" id="ProtNLM"/>
    </source>
</evidence>
<reference evidence="3" key="1">
    <citation type="journal article" date="2019" name="Int. J. Syst. Evol. Microbiol.">
        <title>The Global Catalogue of Microorganisms (GCM) 10K type strain sequencing project: providing services to taxonomists for standard genome sequencing and annotation.</title>
        <authorList>
            <consortium name="The Broad Institute Genomics Platform"/>
            <consortium name="The Broad Institute Genome Sequencing Center for Infectious Disease"/>
            <person name="Wu L."/>
            <person name="Ma J."/>
        </authorList>
    </citation>
    <scope>NUCLEOTIDE SEQUENCE [LARGE SCALE GENOMIC DNA]</scope>
    <source>
        <strain evidence="3">JCM 15089</strain>
    </source>
</reference>
<keyword evidence="1" id="KW-0812">Transmembrane</keyword>
<keyword evidence="1" id="KW-0472">Membrane</keyword>
<comment type="caution">
    <text evidence="2">The sequence shown here is derived from an EMBL/GenBank/DDBJ whole genome shotgun (WGS) entry which is preliminary data.</text>
</comment>
<keyword evidence="3" id="KW-1185">Reference proteome</keyword>
<sequence>MFRTWPVSWYVMFGLAGWGVPAIVILGPAAAAYSLLAVLPILFFCWNDRRTLLEATARDDADPKWLSADISIGLMAVAVLFTLYDAAFGKQMLTQNVFLNPNAVDVTIAKTDAEVGQGRSLVNLIGDLMVFMPFVLVDLARRSQTRFRLGMMAVAALCIFYQSGASRGMLLMSAFALFAGSGRLTLFRLIVGGTVALGLYEVASIMRGDMATTQYSNPMADSVIWPFINLGMLNDASCGNGTVPGFIGQFLQKFLPGFLVHKSVFSFNVEMTLCIYPSDDGSFESVSVYTWLGEMIYYRPSLAVALVAGVIAAAELRLVNAVLNALQLPATRIFVGLMCIYMLRSRIQDIYSYLLLLLIFGTIVLTPRIVAHMTTMRSRLRPVPT</sequence>